<keyword evidence="7" id="KW-0175">Coiled coil</keyword>
<dbReference type="GO" id="GO:0061630">
    <property type="term" value="F:ubiquitin protein ligase activity"/>
    <property type="evidence" value="ECO:0007669"/>
    <property type="project" value="TreeGrafter"/>
</dbReference>
<feature type="coiled-coil region" evidence="7">
    <location>
        <begin position="251"/>
        <end position="278"/>
    </location>
</feature>
<dbReference type="SUPFAM" id="SSF57845">
    <property type="entry name" value="B-box zinc-binding domain"/>
    <property type="match status" value="1"/>
</dbReference>
<feature type="domain" description="B box-type" evidence="9">
    <location>
        <begin position="161"/>
        <end position="200"/>
    </location>
</feature>
<dbReference type="SMART" id="SM00184">
    <property type="entry name" value="RING"/>
    <property type="match status" value="1"/>
</dbReference>
<evidence type="ECO:0000256" key="4">
    <source>
        <dbReference type="ARBA" id="ARBA00022833"/>
    </source>
</evidence>
<dbReference type="Gene3D" id="2.120.10.30">
    <property type="entry name" value="TolB, C-terminal domain"/>
    <property type="match status" value="2"/>
</dbReference>
<evidence type="ECO:0000256" key="6">
    <source>
        <dbReference type="PROSITE-ProRule" id="PRU00504"/>
    </source>
</evidence>
<evidence type="ECO:0000256" key="7">
    <source>
        <dbReference type="SAM" id="Coils"/>
    </source>
</evidence>
<dbReference type="InterPro" id="IPR050952">
    <property type="entry name" value="TRIM-NHL_E3_ligases"/>
</dbReference>
<protein>
    <submittedName>
        <fullName evidence="10">Uncharacterized protein</fullName>
    </submittedName>
</protein>
<dbReference type="SUPFAM" id="SSF101898">
    <property type="entry name" value="NHL repeat"/>
    <property type="match status" value="1"/>
</dbReference>
<evidence type="ECO:0000259" key="8">
    <source>
        <dbReference type="PROSITE" id="PS50089"/>
    </source>
</evidence>
<dbReference type="InterPro" id="IPR017907">
    <property type="entry name" value="Znf_RING_CS"/>
</dbReference>
<evidence type="ECO:0000256" key="3">
    <source>
        <dbReference type="ARBA" id="ARBA00022771"/>
    </source>
</evidence>
<dbReference type="GO" id="GO:0008270">
    <property type="term" value="F:zinc ion binding"/>
    <property type="evidence" value="ECO:0007669"/>
    <property type="project" value="UniProtKB-KW"/>
</dbReference>
<dbReference type="PANTHER" id="PTHR24104">
    <property type="entry name" value="E3 UBIQUITIN-PROTEIN LIGASE NHLRC1-RELATED"/>
    <property type="match status" value="1"/>
</dbReference>
<keyword evidence="3 5" id="KW-0863">Zinc-finger</keyword>
<name>A0AAD9J569_9ANNE</name>
<keyword evidence="1" id="KW-0479">Metal-binding</keyword>
<gene>
    <name evidence="10" type="ORF">LSH36_616g04040</name>
</gene>
<evidence type="ECO:0000256" key="1">
    <source>
        <dbReference type="ARBA" id="ARBA00022723"/>
    </source>
</evidence>
<sequence>MDPSDLILCMLCTSPTKKRTRVTLSECQHVFCNDCLLKYCHMSRRCVSVKPVDETTKLDQYTINCPICLVNCNGIHVRTDVPVNHDVFRLCDNVILKRQQRSRDEAYCQQCKSVRRKAKRPNFKCITCDRNLCGRCCTDHRRRRHQLLKWSHTQNGVDYQCKPHRRPISEHCVDCRRLICLSCREGTSSSSHSDHQVRSFADLQNPQREHFEGKLCELQDLIQENGRKKECWLGIELEKEKHFRNIEQEIRRQMERLIESIKKNGNKLLRQLDEIHQRSQMLSTNHLDYLDYKICILNGVHFLLQRFMQPGNEPIALLHETDINQYVSSQNADVTKNMEEQAFADICQVPSFDLDIRYSNMNGITLGRLKLTKLERPTINTPTVVHLDTAVLMPRGQILWEKCVFQCNRQPQGLLFVSTDQNSLLVAERKGRQISKYDDDGNQLQDVIKINDFEPRNMALNKDLELLYVTDERKRVVRTFNKSGQLVTSKVEERKFYLPSGIATNGDYIVVSDACRHNITVLKTNGELVKTITKDSSGGTFGNPEFLMLDDRDRIVISDILNNRISVFNLDGDHLFSFGMQGNGPGQLNSPAAICQDPFGNYLVVDSGNNRVCRFREDGQYDKTVLEFSLGSIKPYGIASSPNGNVAITDSTTDTIVVYSLYNLS</sequence>
<dbReference type="Proteomes" id="UP001208570">
    <property type="component" value="Unassembled WGS sequence"/>
</dbReference>
<comment type="caution">
    <text evidence="10">The sequence shown here is derived from an EMBL/GenBank/DDBJ whole genome shotgun (WGS) entry which is preliminary data.</text>
</comment>
<dbReference type="AlphaFoldDB" id="A0AAD9J569"/>
<evidence type="ECO:0000256" key="5">
    <source>
        <dbReference type="PROSITE-ProRule" id="PRU00024"/>
    </source>
</evidence>
<evidence type="ECO:0000259" key="9">
    <source>
        <dbReference type="PROSITE" id="PS50119"/>
    </source>
</evidence>
<dbReference type="InterPro" id="IPR001841">
    <property type="entry name" value="Znf_RING"/>
</dbReference>
<dbReference type="Gene3D" id="3.30.160.60">
    <property type="entry name" value="Classic Zinc Finger"/>
    <property type="match status" value="1"/>
</dbReference>
<keyword evidence="11" id="KW-1185">Reference proteome</keyword>
<dbReference type="InterPro" id="IPR011042">
    <property type="entry name" value="6-blade_b-propeller_TolB-like"/>
</dbReference>
<dbReference type="PANTHER" id="PTHR24104:SF25">
    <property type="entry name" value="PROTEIN LIN-41"/>
    <property type="match status" value="1"/>
</dbReference>
<reference evidence="10" key="1">
    <citation type="journal article" date="2023" name="Mol. Biol. Evol.">
        <title>Third-Generation Sequencing Reveals the Adaptive Role of the Epigenome in Three Deep-Sea Polychaetes.</title>
        <authorList>
            <person name="Perez M."/>
            <person name="Aroh O."/>
            <person name="Sun Y."/>
            <person name="Lan Y."/>
            <person name="Juniper S.K."/>
            <person name="Young C.R."/>
            <person name="Angers B."/>
            <person name="Qian P.Y."/>
        </authorList>
    </citation>
    <scope>NUCLEOTIDE SEQUENCE</scope>
    <source>
        <strain evidence="10">P08H-3</strain>
    </source>
</reference>
<dbReference type="CDD" id="cd19756">
    <property type="entry name" value="Bbox2"/>
    <property type="match status" value="1"/>
</dbReference>
<dbReference type="InterPro" id="IPR000315">
    <property type="entry name" value="Znf_B-box"/>
</dbReference>
<evidence type="ECO:0000313" key="11">
    <source>
        <dbReference type="Proteomes" id="UP001208570"/>
    </source>
</evidence>
<dbReference type="GO" id="GO:0000209">
    <property type="term" value="P:protein polyubiquitination"/>
    <property type="evidence" value="ECO:0007669"/>
    <property type="project" value="TreeGrafter"/>
</dbReference>
<accession>A0AAD9J569</accession>
<organism evidence="10 11">
    <name type="scientific">Paralvinella palmiformis</name>
    <dbReference type="NCBI Taxonomy" id="53620"/>
    <lineage>
        <taxon>Eukaryota</taxon>
        <taxon>Metazoa</taxon>
        <taxon>Spiralia</taxon>
        <taxon>Lophotrochozoa</taxon>
        <taxon>Annelida</taxon>
        <taxon>Polychaeta</taxon>
        <taxon>Sedentaria</taxon>
        <taxon>Canalipalpata</taxon>
        <taxon>Terebellida</taxon>
        <taxon>Terebelliformia</taxon>
        <taxon>Alvinellidae</taxon>
        <taxon>Paralvinella</taxon>
    </lineage>
</organism>
<feature type="repeat" description="NHL" evidence="6">
    <location>
        <begin position="575"/>
        <end position="618"/>
    </location>
</feature>
<evidence type="ECO:0000313" key="10">
    <source>
        <dbReference type="EMBL" id="KAK2146323.1"/>
    </source>
</evidence>
<dbReference type="SUPFAM" id="SSF57850">
    <property type="entry name" value="RING/U-box"/>
    <property type="match status" value="1"/>
</dbReference>
<dbReference type="PROSITE" id="PS00518">
    <property type="entry name" value="ZF_RING_1"/>
    <property type="match status" value="1"/>
</dbReference>
<dbReference type="PROSITE" id="PS51125">
    <property type="entry name" value="NHL"/>
    <property type="match status" value="1"/>
</dbReference>
<dbReference type="CDD" id="cd05819">
    <property type="entry name" value="NHL"/>
    <property type="match status" value="1"/>
</dbReference>
<evidence type="ECO:0000256" key="2">
    <source>
        <dbReference type="ARBA" id="ARBA00022737"/>
    </source>
</evidence>
<dbReference type="GO" id="GO:0043161">
    <property type="term" value="P:proteasome-mediated ubiquitin-dependent protein catabolic process"/>
    <property type="evidence" value="ECO:0007669"/>
    <property type="project" value="TreeGrafter"/>
</dbReference>
<dbReference type="PROSITE" id="PS50119">
    <property type="entry name" value="ZF_BBOX"/>
    <property type="match status" value="1"/>
</dbReference>
<keyword evidence="4" id="KW-0862">Zinc</keyword>
<dbReference type="PROSITE" id="PS50089">
    <property type="entry name" value="ZF_RING_2"/>
    <property type="match status" value="1"/>
</dbReference>
<proteinExistence type="predicted"/>
<feature type="domain" description="RING-type" evidence="8">
    <location>
        <begin position="9"/>
        <end position="68"/>
    </location>
</feature>
<keyword evidence="2" id="KW-0677">Repeat</keyword>
<dbReference type="InterPro" id="IPR001258">
    <property type="entry name" value="NHL_repeat"/>
</dbReference>
<dbReference type="EMBL" id="JAODUP010000616">
    <property type="protein sequence ID" value="KAK2146323.1"/>
    <property type="molecule type" value="Genomic_DNA"/>
</dbReference>